<dbReference type="RefSeq" id="WP_386820078.1">
    <property type="nucleotide sequence ID" value="NZ_JBHUIT010000016.1"/>
</dbReference>
<dbReference type="EMBL" id="JBHUIT010000016">
    <property type="protein sequence ID" value="MFD2256790.1"/>
    <property type="molecule type" value="Genomic_DNA"/>
</dbReference>
<keyword evidence="1" id="KW-0732">Signal</keyword>
<dbReference type="Proteomes" id="UP001597375">
    <property type="component" value="Unassembled WGS sequence"/>
</dbReference>
<dbReference type="Pfam" id="PF06439">
    <property type="entry name" value="3keto-disac_hyd"/>
    <property type="match status" value="1"/>
</dbReference>
<dbReference type="Gene3D" id="2.60.120.560">
    <property type="entry name" value="Exo-inulinase, domain 1"/>
    <property type="match status" value="1"/>
</dbReference>
<proteinExistence type="predicted"/>
<gene>
    <name evidence="3" type="ORF">ACFSSA_08895</name>
</gene>
<dbReference type="InterPro" id="IPR010496">
    <property type="entry name" value="AL/BT2_dom"/>
</dbReference>
<reference evidence="4" key="1">
    <citation type="journal article" date="2019" name="Int. J. Syst. Evol. Microbiol.">
        <title>The Global Catalogue of Microorganisms (GCM) 10K type strain sequencing project: providing services to taxonomists for standard genome sequencing and annotation.</title>
        <authorList>
            <consortium name="The Broad Institute Genomics Platform"/>
            <consortium name="The Broad Institute Genome Sequencing Center for Infectious Disease"/>
            <person name="Wu L."/>
            <person name="Ma J."/>
        </authorList>
    </citation>
    <scope>NUCLEOTIDE SEQUENCE [LARGE SCALE GENOMIC DNA]</scope>
    <source>
        <strain evidence="4">CGMCC 4.7106</strain>
    </source>
</reference>
<evidence type="ECO:0000259" key="2">
    <source>
        <dbReference type="Pfam" id="PF06439"/>
    </source>
</evidence>
<keyword evidence="4" id="KW-1185">Reference proteome</keyword>
<name>A0ABW5D7R8_9BACT</name>
<feature type="chain" id="PRO_5046754950" evidence="1">
    <location>
        <begin position="23"/>
        <end position="261"/>
    </location>
</feature>
<protein>
    <submittedName>
        <fullName evidence="3">DUF1080 domain-containing protein</fullName>
    </submittedName>
</protein>
<evidence type="ECO:0000313" key="3">
    <source>
        <dbReference type="EMBL" id="MFD2256790.1"/>
    </source>
</evidence>
<comment type="caution">
    <text evidence="3">The sequence shown here is derived from an EMBL/GenBank/DDBJ whole genome shotgun (WGS) entry which is preliminary data.</text>
</comment>
<accession>A0ABW5D7R8</accession>
<feature type="domain" description="3-keto-alpha-glucoside-1,2-lyase/3-keto-2-hydroxy-glucal hydratase" evidence="2">
    <location>
        <begin position="27"/>
        <end position="257"/>
    </location>
</feature>
<feature type="signal peptide" evidence="1">
    <location>
        <begin position="1"/>
        <end position="22"/>
    </location>
</feature>
<sequence>MKNLKTLGLCLLPALSAPFVQAEESSWIPLFNGKDLNGWTAKFAKHPLGENIFNTFRVEDGIIKVSYDSYERFDNQYGHLYTNVAYSHYILRMEYRFEGEMMPDAKHYVNLNSGVMIHSQSPLSMSLEQTFPVSLEYQFLADEGKGPRPTGNVCTPGTNIEMDGKLITDHIVQSSSPTFSADEWVKVEIEVHGGDEVIYRANGKEVLRFQKPQMDPENRVISSESLFKAGAPKLLTFGHIALQAEGQGVWFRNIELKSLEE</sequence>
<organism evidence="3 4">
    <name type="scientific">Luteolibacter algae</name>
    <dbReference type="NCBI Taxonomy" id="454151"/>
    <lineage>
        <taxon>Bacteria</taxon>
        <taxon>Pseudomonadati</taxon>
        <taxon>Verrucomicrobiota</taxon>
        <taxon>Verrucomicrobiia</taxon>
        <taxon>Verrucomicrobiales</taxon>
        <taxon>Verrucomicrobiaceae</taxon>
        <taxon>Luteolibacter</taxon>
    </lineage>
</organism>
<evidence type="ECO:0000256" key="1">
    <source>
        <dbReference type="SAM" id="SignalP"/>
    </source>
</evidence>
<evidence type="ECO:0000313" key="4">
    <source>
        <dbReference type="Proteomes" id="UP001597375"/>
    </source>
</evidence>